<evidence type="ECO:0000256" key="7">
    <source>
        <dbReference type="ARBA" id="ARBA00022840"/>
    </source>
</evidence>
<protein>
    <recommendedName>
        <fullName evidence="2">histidine kinase</fullName>
        <ecNumber evidence="2">2.7.13.3</ecNumber>
    </recommendedName>
</protein>
<feature type="domain" description="Histidine kinase" evidence="9">
    <location>
        <begin position="183"/>
        <end position="406"/>
    </location>
</feature>
<dbReference type="CDD" id="cd00082">
    <property type="entry name" value="HisKA"/>
    <property type="match status" value="1"/>
</dbReference>
<evidence type="ECO:0000313" key="10">
    <source>
        <dbReference type="EMBL" id="NHN30379.1"/>
    </source>
</evidence>
<dbReference type="SUPFAM" id="SSF55874">
    <property type="entry name" value="ATPase domain of HSP90 chaperone/DNA topoisomerase II/histidine kinase"/>
    <property type="match status" value="1"/>
</dbReference>
<dbReference type="InterPro" id="IPR050956">
    <property type="entry name" value="2C_system_His_kinase"/>
</dbReference>
<accession>A0ABX0J5E3</accession>
<dbReference type="SMART" id="SM00387">
    <property type="entry name" value="HATPase_c"/>
    <property type="match status" value="1"/>
</dbReference>
<dbReference type="InterPro" id="IPR029016">
    <property type="entry name" value="GAF-like_dom_sf"/>
</dbReference>
<dbReference type="Pfam" id="PF01590">
    <property type="entry name" value="GAF"/>
    <property type="match status" value="1"/>
</dbReference>
<evidence type="ECO:0000256" key="6">
    <source>
        <dbReference type="ARBA" id="ARBA00022777"/>
    </source>
</evidence>
<dbReference type="InterPro" id="IPR004358">
    <property type="entry name" value="Sig_transdc_His_kin-like_C"/>
</dbReference>
<dbReference type="InterPro" id="IPR003661">
    <property type="entry name" value="HisK_dim/P_dom"/>
</dbReference>
<keyword evidence="8" id="KW-0902">Two-component regulatory system</keyword>
<reference evidence="10" key="1">
    <citation type="submission" date="2020-03" db="EMBL/GenBank/DDBJ databases">
        <title>Draft sequencing of Paenibacilllus sp. S3N08.</title>
        <authorList>
            <person name="Kim D.-U."/>
        </authorList>
    </citation>
    <scope>NUCLEOTIDE SEQUENCE</scope>
    <source>
        <strain evidence="10">S3N08</strain>
    </source>
</reference>
<dbReference type="PROSITE" id="PS50109">
    <property type="entry name" value="HIS_KIN"/>
    <property type="match status" value="1"/>
</dbReference>
<dbReference type="EMBL" id="JAAOIW010000003">
    <property type="protein sequence ID" value="NHN30379.1"/>
    <property type="molecule type" value="Genomic_DNA"/>
</dbReference>
<proteinExistence type="predicted"/>
<dbReference type="InterPro" id="IPR005467">
    <property type="entry name" value="His_kinase_dom"/>
</dbReference>
<keyword evidence="3" id="KW-0597">Phosphoprotein</keyword>
<dbReference type="InterPro" id="IPR036097">
    <property type="entry name" value="HisK_dim/P_sf"/>
</dbReference>
<dbReference type="Pfam" id="PF00512">
    <property type="entry name" value="HisKA"/>
    <property type="match status" value="1"/>
</dbReference>
<keyword evidence="6 10" id="KW-0418">Kinase</keyword>
<dbReference type="SMART" id="SM00388">
    <property type="entry name" value="HisKA"/>
    <property type="match status" value="1"/>
</dbReference>
<dbReference type="RefSeq" id="WP_166149306.1">
    <property type="nucleotide sequence ID" value="NZ_JAAOIW010000003.1"/>
</dbReference>
<keyword evidence="11" id="KW-1185">Reference proteome</keyword>
<dbReference type="EC" id="2.7.13.3" evidence="2"/>
<evidence type="ECO:0000256" key="4">
    <source>
        <dbReference type="ARBA" id="ARBA00022679"/>
    </source>
</evidence>
<dbReference type="Gene3D" id="1.10.287.130">
    <property type="match status" value="1"/>
</dbReference>
<gene>
    <name evidence="10" type="ORF">G9U52_11095</name>
</gene>
<dbReference type="PANTHER" id="PTHR43719">
    <property type="entry name" value="TWO-COMPONENT HISTIDINE KINASE"/>
    <property type="match status" value="1"/>
</dbReference>
<sequence length="411" mass="45600">METEMVENILSLMSIRAYEAAGQVMQTASELILAHTFYISAIDGDTSTILKAFNRDRQFLQEGWRIPYEESYCHLVIDKSPVPLIIENNLIHPLTSDMSVTPVLGGCSFLGVPIKRRDGSIYGAFCAFDPDYYPFHAKDISLMNSLAVFFAYVLELDNTIDALKKSEAVAIRALEDNSNLMTTMTHEIRNPMNGVISMTNFLQETELSSEQSGYTEIIQSSSQALISILDNLLEYSKIESGNMELDILPFEVLFCVNQVSALFNAKALEKGIELIVEVNDAVPSILFGDENKIRQILINLLGNSVKFTQKGSITLSVDLISTEKETESVYLAFKVRDTGIGIPKLVADRLLHSFSAEDSTTPRKFYGGTGLGLAICKQLIELMDGHIWLEATGNGTCFCFDIQVSYVDQPS</sequence>
<keyword evidence="7" id="KW-0067">ATP-binding</keyword>
<evidence type="ECO:0000256" key="1">
    <source>
        <dbReference type="ARBA" id="ARBA00000085"/>
    </source>
</evidence>
<evidence type="ECO:0000256" key="3">
    <source>
        <dbReference type="ARBA" id="ARBA00022553"/>
    </source>
</evidence>
<dbReference type="CDD" id="cd16922">
    <property type="entry name" value="HATPase_EvgS-ArcB-TorS-like"/>
    <property type="match status" value="1"/>
</dbReference>
<dbReference type="InterPro" id="IPR036890">
    <property type="entry name" value="HATPase_C_sf"/>
</dbReference>
<comment type="catalytic activity">
    <reaction evidence="1">
        <text>ATP + protein L-histidine = ADP + protein N-phospho-L-histidine.</text>
        <dbReference type="EC" id="2.7.13.3"/>
    </reaction>
</comment>
<dbReference type="PRINTS" id="PR00344">
    <property type="entry name" value="BCTRLSENSOR"/>
</dbReference>
<comment type="caution">
    <text evidence="10">The sequence shown here is derived from an EMBL/GenBank/DDBJ whole genome shotgun (WGS) entry which is preliminary data.</text>
</comment>
<dbReference type="SUPFAM" id="SSF47384">
    <property type="entry name" value="Homodimeric domain of signal transducing histidine kinase"/>
    <property type="match status" value="1"/>
</dbReference>
<evidence type="ECO:0000256" key="5">
    <source>
        <dbReference type="ARBA" id="ARBA00022741"/>
    </source>
</evidence>
<dbReference type="InterPro" id="IPR003018">
    <property type="entry name" value="GAF"/>
</dbReference>
<evidence type="ECO:0000256" key="2">
    <source>
        <dbReference type="ARBA" id="ARBA00012438"/>
    </source>
</evidence>
<evidence type="ECO:0000259" key="9">
    <source>
        <dbReference type="PROSITE" id="PS50109"/>
    </source>
</evidence>
<name>A0ABX0J5E3_9BACL</name>
<keyword evidence="5" id="KW-0547">Nucleotide-binding</keyword>
<dbReference type="PANTHER" id="PTHR43719:SF28">
    <property type="entry name" value="PEROXIDE STRESS-ACTIVATED HISTIDINE KINASE MAK1-RELATED"/>
    <property type="match status" value="1"/>
</dbReference>
<keyword evidence="4" id="KW-0808">Transferase</keyword>
<dbReference type="Proteomes" id="UP001165962">
    <property type="component" value="Unassembled WGS sequence"/>
</dbReference>
<organism evidence="10 11">
    <name type="scientific">Paenibacillus agricola</name>
    <dbReference type="NCBI Taxonomy" id="2716264"/>
    <lineage>
        <taxon>Bacteria</taxon>
        <taxon>Bacillati</taxon>
        <taxon>Bacillota</taxon>
        <taxon>Bacilli</taxon>
        <taxon>Bacillales</taxon>
        <taxon>Paenibacillaceae</taxon>
        <taxon>Paenibacillus</taxon>
    </lineage>
</organism>
<dbReference type="Gene3D" id="3.30.450.40">
    <property type="match status" value="1"/>
</dbReference>
<dbReference type="InterPro" id="IPR003594">
    <property type="entry name" value="HATPase_dom"/>
</dbReference>
<dbReference type="GO" id="GO:0016301">
    <property type="term" value="F:kinase activity"/>
    <property type="evidence" value="ECO:0007669"/>
    <property type="project" value="UniProtKB-KW"/>
</dbReference>
<dbReference type="SUPFAM" id="SSF55781">
    <property type="entry name" value="GAF domain-like"/>
    <property type="match status" value="1"/>
</dbReference>
<evidence type="ECO:0000313" key="11">
    <source>
        <dbReference type="Proteomes" id="UP001165962"/>
    </source>
</evidence>
<dbReference type="Gene3D" id="3.30.565.10">
    <property type="entry name" value="Histidine kinase-like ATPase, C-terminal domain"/>
    <property type="match status" value="1"/>
</dbReference>
<evidence type="ECO:0000256" key="8">
    <source>
        <dbReference type="ARBA" id="ARBA00023012"/>
    </source>
</evidence>
<dbReference type="Pfam" id="PF02518">
    <property type="entry name" value="HATPase_c"/>
    <property type="match status" value="1"/>
</dbReference>